<dbReference type="GO" id="GO:0008270">
    <property type="term" value="F:zinc ion binding"/>
    <property type="evidence" value="ECO:0007669"/>
    <property type="project" value="TreeGrafter"/>
</dbReference>
<dbReference type="InterPro" id="IPR036388">
    <property type="entry name" value="WH-like_DNA-bd_sf"/>
</dbReference>
<feature type="binding site" evidence="7">
    <location>
        <position position="154"/>
    </location>
    <ligand>
        <name>Zn(2+)</name>
        <dbReference type="ChEBI" id="CHEBI:29105"/>
    </ligand>
</feature>
<evidence type="ECO:0000256" key="2">
    <source>
        <dbReference type="ARBA" id="ARBA00022491"/>
    </source>
</evidence>
<dbReference type="GO" id="GO:0003700">
    <property type="term" value="F:DNA-binding transcription factor activity"/>
    <property type="evidence" value="ECO:0007669"/>
    <property type="project" value="InterPro"/>
</dbReference>
<evidence type="ECO:0000256" key="6">
    <source>
        <dbReference type="ARBA" id="ARBA00023163"/>
    </source>
</evidence>
<keyword evidence="5" id="KW-0238">DNA-binding</keyword>
<organism evidence="9 10">
    <name type="scientific">Granulibacter bethesdensis</name>
    <dbReference type="NCBI Taxonomy" id="364410"/>
    <lineage>
        <taxon>Bacteria</taxon>
        <taxon>Pseudomonadati</taxon>
        <taxon>Pseudomonadota</taxon>
        <taxon>Alphaproteobacteria</taxon>
        <taxon>Acetobacterales</taxon>
        <taxon>Acetobacteraceae</taxon>
        <taxon>Granulibacter</taxon>
    </lineage>
</organism>
<keyword evidence="4" id="KW-0805">Transcription regulation</keyword>
<dbReference type="GO" id="GO:0005829">
    <property type="term" value="C:cytosol"/>
    <property type="evidence" value="ECO:0007669"/>
    <property type="project" value="TreeGrafter"/>
</dbReference>
<dbReference type="PANTHER" id="PTHR33202:SF6">
    <property type="entry name" value="ZINC UPTAKE REGULATION PROTEIN"/>
    <property type="match status" value="1"/>
</dbReference>
<dbReference type="EMBL" id="CP018191">
    <property type="protein sequence ID" value="APH54505.1"/>
    <property type="molecule type" value="Genomic_DNA"/>
</dbReference>
<feature type="binding site" evidence="7">
    <location>
        <position position="111"/>
    </location>
    <ligand>
        <name>Zn(2+)</name>
        <dbReference type="ChEBI" id="CHEBI:29105"/>
    </ligand>
</feature>
<evidence type="ECO:0000256" key="1">
    <source>
        <dbReference type="ARBA" id="ARBA00007957"/>
    </source>
</evidence>
<dbReference type="GO" id="GO:1900376">
    <property type="term" value="P:regulation of secondary metabolite biosynthetic process"/>
    <property type="evidence" value="ECO:0007669"/>
    <property type="project" value="TreeGrafter"/>
</dbReference>
<keyword evidence="3 7" id="KW-0862">Zinc</keyword>
<dbReference type="InterPro" id="IPR002481">
    <property type="entry name" value="FUR"/>
</dbReference>
<dbReference type="AlphaFoldDB" id="A0AAC9K7J6"/>
<protein>
    <submittedName>
        <fullName evidence="9">Ferric uptake regulation protein</fullName>
    </submittedName>
</protein>
<evidence type="ECO:0000256" key="4">
    <source>
        <dbReference type="ARBA" id="ARBA00023015"/>
    </source>
</evidence>
<comment type="cofactor">
    <cofactor evidence="7">
        <name>Zn(2+)</name>
        <dbReference type="ChEBI" id="CHEBI:29105"/>
    </cofactor>
    <text evidence="7">Binds 1 zinc ion per subunit.</text>
</comment>
<dbReference type="Gene3D" id="3.30.1490.190">
    <property type="match status" value="1"/>
</dbReference>
<name>A0AAC9K7J6_9PROT</name>
<keyword evidence="2" id="KW-0678">Repressor</keyword>
<dbReference type="CDD" id="cd07153">
    <property type="entry name" value="Fur_like"/>
    <property type="match status" value="1"/>
</dbReference>
<proteinExistence type="inferred from homology"/>
<dbReference type="Pfam" id="PF01475">
    <property type="entry name" value="FUR"/>
    <property type="match status" value="1"/>
</dbReference>
<sequence length="185" mass="20143">MSTGECSVPMSEKAVAEALAAADAICLRAGSRFTRQRRTVLAVLLEAGMPLSAYDLLDRLRPLDPMVKPVTVYRALDFLLAEGLVHRLETTRSYVACAHPDHPHAVQFLICRSCGKVVEAHDRTIAKATAELGRSRGFVLDQPTVELTGQCSDCVEGHRHDRGEQDEDAHDQGGEHSGCPICQPV</sequence>
<feature type="binding site" evidence="7">
    <location>
        <position position="151"/>
    </location>
    <ligand>
        <name>Zn(2+)</name>
        <dbReference type="ChEBI" id="CHEBI:29105"/>
    </ligand>
</feature>
<evidence type="ECO:0000256" key="8">
    <source>
        <dbReference type="SAM" id="MobiDB-lite"/>
    </source>
</evidence>
<dbReference type="GO" id="GO:0045892">
    <property type="term" value="P:negative regulation of DNA-templated transcription"/>
    <property type="evidence" value="ECO:0007669"/>
    <property type="project" value="TreeGrafter"/>
</dbReference>
<evidence type="ECO:0000313" key="10">
    <source>
        <dbReference type="Proteomes" id="UP000182373"/>
    </source>
</evidence>
<dbReference type="PANTHER" id="PTHR33202">
    <property type="entry name" value="ZINC UPTAKE REGULATION PROTEIN"/>
    <property type="match status" value="1"/>
</dbReference>
<dbReference type="SUPFAM" id="SSF46785">
    <property type="entry name" value="Winged helix' DNA-binding domain"/>
    <property type="match status" value="1"/>
</dbReference>
<evidence type="ECO:0000256" key="5">
    <source>
        <dbReference type="ARBA" id="ARBA00023125"/>
    </source>
</evidence>
<dbReference type="Proteomes" id="UP000182373">
    <property type="component" value="Chromosome"/>
</dbReference>
<dbReference type="InterPro" id="IPR043135">
    <property type="entry name" value="Fur_C"/>
</dbReference>
<evidence type="ECO:0000256" key="3">
    <source>
        <dbReference type="ARBA" id="ARBA00022833"/>
    </source>
</evidence>
<dbReference type="GO" id="GO:0000976">
    <property type="term" value="F:transcription cis-regulatory region binding"/>
    <property type="evidence" value="ECO:0007669"/>
    <property type="project" value="TreeGrafter"/>
</dbReference>
<gene>
    <name evidence="9" type="ORF">GbCGDNIH9_1212</name>
</gene>
<feature type="binding site" evidence="7">
    <location>
        <position position="114"/>
    </location>
    <ligand>
        <name>Zn(2+)</name>
        <dbReference type="ChEBI" id="CHEBI:29105"/>
    </ligand>
</feature>
<dbReference type="InterPro" id="IPR036390">
    <property type="entry name" value="WH_DNA-bd_sf"/>
</dbReference>
<keyword evidence="6" id="KW-0804">Transcription</keyword>
<reference evidence="10" key="1">
    <citation type="submission" date="2016-11" db="EMBL/GenBank/DDBJ databases">
        <title>Comparative genomic and phenotypic analysis of Granulibacter bethesdensis clinical isolates from patients with chronic granulomatous disease.</title>
        <authorList>
            <person name="Zarember K.A."/>
            <person name="Porcella S.F."/>
            <person name="Chu J."/>
            <person name="Ding L."/>
            <person name="Dahlstrom E."/>
            <person name="Barbian K."/>
            <person name="Martens C."/>
            <person name="Sykora L."/>
            <person name="Kramer S."/>
            <person name="Pettinato A.M."/>
            <person name="Hong H."/>
            <person name="Wald G."/>
            <person name="Berg L.J."/>
            <person name="Rogge L.S."/>
            <person name="Greenberg D.E."/>
            <person name="Falcone E.L."/>
            <person name="Neves J.F."/>
            <person name="Simoes M.J."/>
            <person name="Casal M."/>
            <person name="Rodriguez-Lopez F.C."/>
            <person name="Zelazny A."/>
            <person name="Gallin J.I."/>
            <person name="Holland S.M."/>
        </authorList>
    </citation>
    <scope>NUCLEOTIDE SEQUENCE [LARGE SCALE GENOMIC DNA]</scope>
    <source>
        <strain evidence="10">NIH9.1</strain>
    </source>
</reference>
<dbReference type="Gene3D" id="1.10.10.10">
    <property type="entry name" value="Winged helix-like DNA-binding domain superfamily/Winged helix DNA-binding domain"/>
    <property type="match status" value="1"/>
</dbReference>
<keyword evidence="7" id="KW-0479">Metal-binding</keyword>
<comment type="similarity">
    <text evidence="1">Belongs to the Fur family.</text>
</comment>
<accession>A0AAC9K7J6</accession>
<evidence type="ECO:0000313" key="9">
    <source>
        <dbReference type="EMBL" id="APH54505.1"/>
    </source>
</evidence>
<feature type="region of interest" description="Disordered" evidence="8">
    <location>
        <begin position="158"/>
        <end position="185"/>
    </location>
</feature>
<evidence type="ECO:0000256" key="7">
    <source>
        <dbReference type="PIRSR" id="PIRSR602481-1"/>
    </source>
</evidence>